<evidence type="ECO:0000313" key="3">
    <source>
        <dbReference type="Proteomes" id="UP000031057"/>
    </source>
</evidence>
<dbReference type="EMBL" id="JTDI01000001">
    <property type="protein sequence ID" value="KHK93549.1"/>
    <property type="molecule type" value="Genomic_DNA"/>
</dbReference>
<evidence type="ECO:0000313" key="2">
    <source>
        <dbReference type="EMBL" id="KHK93549.1"/>
    </source>
</evidence>
<feature type="signal peptide" evidence="1">
    <location>
        <begin position="1"/>
        <end position="25"/>
    </location>
</feature>
<comment type="caution">
    <text evidence="2">The sequence shown here is derived from an EMBL/GenBank/DDBJ whole genome shotgun (WGS) entry which is preliminary data.</text>
</comment>
<accession>A0A0B1ZVS7</accession>
<dbReference type="Proteomes" id="UP000031057">
    <property type="component" value="Unassembled WGS sequence"/>
</dbReference>
<keyword evidence="3" id="KW-1185">Reference proteome</keyword>
<reference evidence="2 3" key="1">
    <citation type="submission" date="2014-10" db="EMBL/GenBank/DDBJ databases">
        <title>Genome sequence of Novosphingobium malaysiense MUSC 273(T).</title>
        <authorList>
            <person name="Lee L.-H."/>
        </authorList>
    </citation>
    <scope>NUCLEOTIDE SEQUENCE [LARGE SCALE GENOMIC DNA]</scope>
    <source>
        <strain evidence="2 3">MUSC 273</strain>
    </source>
</reference>
<evidence type="ECO:0008006" key="4">
    <source>
        <dbReference type="Google" id="ProtNLM"/>
    </source>
</evidence>
<protein>
    <recommendedName>
        <fullName evidence="4">Spore coat protein U domain-containing protein</fullName>
    </recommendedName>
</protein>
<organism evidence="2 3">
    <name type="scientific">Novosphingobium malaysiense</name>
    <dbReference type="NCBI Taxonomy" id="1348853"/>
    <lineage>
        <taxon>Bacteria</taxon>
        <taxon>Pseudomonadati</taxon>
        <taxon>Pseudomonadota</taxon>
        <taxon>Alphaproteobacteria</taxon>
        <taxon>Sphingomonadales</taxon>
        <taxon>Sphingomonadaceae</taxon>
        <taxon>Novosphingobium</taxon>
    </lineage>
</organism>
<keyword evidence="1" id="KW-0732">Signal</keyword>
<evidence type="ECO:0000256" key="1">
    <source>
        <dbReference type="SAM" id="SignalP"/>
    </source>
</evidence>
<name>A0A0B1ZVS7_9SPHN</name>
<dbReference type="AlphaFoldDB" id="A0A0B1ZVS7"/>
<sequence length="200" mass="20763">MGAGRNLAMAIACCAGGLIASPVAAQSSVASKTLPVTGSAPQVCTIQNPRLQSGSLVNVGGIDGNTVRILQFTDPQTLAARAASATVSFDAVCNFPHQLRIESENNGLWPTDGRISATASGFAYAVPYEASVSWDGTNSKLYTDGKVRRIAQQVTNIDEPAAGDLRVSLEIAEGASNVDVNAPLLAGAYADTLRIFLEPR</sequence>
<gene>
    <name evidence="2" type="ORF">LK12_04700</name>
</gene>
<dbReference type="STRING" id="1348853.LK12_04700"/>
<feature type="chain" id="PRO_5002084999" description="Spore coat protein U domain-containing protein" evidence="1">
    <location>
        <begin position="26"/>
        <end position="200"/>
    </location>
</feature>
<proteinExistence type="predicted"/>